<name>A0A1D2MFL3_ORCCI</name>
<proteinExistence type="predicted"/>
<evidence type="ECO:0000313" key="2">
    <source>
        <dbReference type="EMBL" id="ODM91775.1"/>
    </source>
</evidence>
<protein>
    <submittedName>
        <fullName evidence="2">Uncharacterized protein</fullName>
    </submittedName>
</protein>
<keyword evidence="3" id="KW-1185">Reference proteome</keyword>
<dbReference type="Proteomes" id="UP000094527">
    <property type="component" value="Unassembled WGS sequence"/>
</dbReference>
<sequence>MRRSTSKCPILFADATQMIDLTTDTDFGNQKLGYIRFRTSASGLPFGDIFNSATSSFSKIGNDVGKTFQDGASQAGNGVVDAASVVGNGIHHAGGSIVDAANTVGKSLTDVFNVPLNFMKGVFAWLAEWIMPLLFGLAAIASVVVVLCFLCYAKSICDMCSISIKSMTSHK</sequence>
<gene>
    <name evidence="2" type="ORF">Ocin01_14910</name>
</gene>
<evidence type="ECO:0000256" key="1">
    <source>
        <dbReference type="SAM" id="Phobius"/>
    </source>
</evidence>
<keyword evidence="1" id="KW-0812">Transmembrane</keyword>
<evidence type="ECO:0000313" key="3">
    <source>
        <dbReference type="Proteomes" id="UP000094527"/>
    </source>
</evidence>
<feature type="transmembrane region" description="Helical" evidence="1">
    <location>
        <begin position="129"/>
        <end position="153"/>
    </location>
</feature>
<accession>A0A1D2MFL3</accession>
<dbReference type="EMBL" id="LJIJ01001425">
    <property type="protein sequence ID" value="ODM91775.1"/>
    <property type="molecule type" value="Genomic_DNA"/>
</dbReference>
<dbReference type="AlphaFoldDB" id="A0A1D2MFL3"/>
<keyword evidence="1" id="KW-1133">Transmembrane helix</keyword>
<keyword evidence="1" id="KW-0472">Membrane</keyword>
<comment type="caution">
    <text evidence="2">The sequence shown here is derived from an EMBL/GenBank/DDBJ whole genome shotgun (WGS) entry which is preliminary data.</text>
</comment>
<organism evidence="2 3">
    <name type="scientific">Orchesella cincta</name>
    <name type="common">Springtail</name>
    <name type="synonym">Podura cincta</name>
    <dbReference type="NCBI Taxonomy" id="48709"/>
    <lineage>
        <taxon>Eukaryota</taxon>
        <taxon>Metazoa</taxon>
        <taxon>Ecdysozoa</taxon>
        <taxon>Arthropoda</taxon>
        <taxon>Hexapoda</taxon>
        <taxon>Collembola</taxon>
        <taxon>Entomobryomorpha</taxon>
        <taxon>Entomobryoidea</taxon>
        <taxon>Orchesellidae</taxon>
        <taxon>Orchesellinae</taxon>
        <taxon>Orchesella</taxon>
    </lineage>
</organism>
<reference evidence="2 3" key="1">
    <citation type="journal article" date="2016" name="Genome Biol. Evol.">
        <title>Gene Family Evolution Reflects Adaptation to Soil Environmental Stressors in the Genome of the Collembolan Orchesella cincta.</title>
        <authorList>
            <person name="Faddeeva-Vakhrusheva A."/>
            <person name="Derks M.F."/>
            <person name="Anvar S.Y."/>
            <person name="Agamennone V."/>
            <person name="Suring W."/>
            <person name="Smit S."/>
            <person name="van Straalen N.M."/>
            <person name="Roelofs D."/>
        </authorList>
    </citation>
    <scope>NUCLEOTIDE SEQUENCE [LARGE SCALE GENOMIC DNA]</scope>
    <source>
        <tissue evidence="2">Mixed pool</tissue>
    </source>
</reference>